<evidence type="ECO:0008006" key="3">
    <source>
        <dbReference type="Google" id="ProtNLM"/>
    </source>
</evidence>
<accession>A0ABQ2GME9</accession>
<evidence type="ECO:0000313" key="1">
    <source>
        <dbReference type="EMBL" id="GGM02565.1"/>
    </source>
</evidence>
<gene>
    <name evidence="1" type="ORF">GCM10010841_08860</name>
</gene>
<dbReference type="Pfam" id="PF14390">
    <property type="entry name" value="DUF4420"/>
    <property type="match status" value="1"/>
</dbReference>
<proteinExistence type="predicted"/>
<dbReference type="RefSeq" id="WP_188901802.1">
    <property type="nucleotide sequence ID" value="NZ_BMOM01000005.1"/>
</dbReference>
<dbReference type="InterPro" id="IPR025534">
    <property type="entry name" value="DUF4420"/>
</dbReference>
<evidence type="ECO:0000313" key="2">
    <source>
        <dbReference type="Proteomes" id="UP000661918"/>
    </source>
</evidence>
<protein>
    <recommendedName>
        <fullName evidence="3">PD-(D/E)XK motif protein</fullName>
    </recommendedName>
</protein>
<sequence>MRPGELWSRMERGAVPVMRAATRISDDATLLCLRGGDCGDGELALRLPLDTGVQRLLDPWDGLILTRSVGDAFPGQQMIRIAPADAGYRDLYIHLADDLHDHLQGASSAGDAVRVVLARLRLWSGFLKRSSALLDGRTVRGLFAELCVLERFLVPALGWETSLGVWTGPAGTAQDVMTDHLALDVKATQVHDHVVTISSVEQLDPPGTRVVRLLQAQLSEGSGESLQALVSRLQTLAAASGADTMLAARLTQVGVTTQALDDLPEQPMQVQNWTLHRADDPGFPALRRAALPAGVVGATYRIDLSRSTAQPAELSELPDLLGRTHSGEAS</sequence>
<dbReference type="Proteomes" id="UP000661918">
    <property type="component" value="Unassembled WGS sequence"/>
</dbReference>
<name>A0ABQ2GME9_9DEIO</name>
<reference evidence="2" key="1">
    <citation type="journal article" date="2019" name="Int. J. Syst. Evol. Microbiol.">
        <title>The Global Catalogue of Microorganisms (GCM) 10K type strain sequencing project: providing services to taxonomists for standard genome sequencing and annotation.</title>
        <authorList>
            <consortium name="The Broad Institute Genomics Platform"/>
            <consortium name="The Broad Institute Genome Sequencing Center for Infectious Disease"/>
            <person name="Wu L."/>
            <person name="Ma J."/>
        </authorList>
    </citation>
    <scope>NUCLEOTIDE SEQUENCE [LARGE SCALE GENOMIC DNA]</scope>
    <source>
        <strain evidence="2">JCM 15443</strain>
    </source>
</reference>
<keyword evidence="2" id="KW-1185">Reference proteome</keyword>
<dbReference type="EMBL" id="BMOM01000005">
    <property type="protein sequence ID" value="GGM02565.1"/>
    <property type="molecule type" value="Genomic_DNA"/>
</dbReference>
<organism evidence="1 2">
    <name type="scientific">Deinococcus aerophilus</name>
    <dbReference type="NCBI Taxonomy" id="522488"/>
    <lineage>
        <taxon>Bacteria</taxon>
        <taxon>Thermotogati</taxon>
        <taxon>Deinococcota</taxon>
        <taxon>Deinococci</taxon>
        <taxon>Deinococcales</taxon>
        <taxon>Deinococcaceae</taxon>
        <taxon>Deinococcus</taxon>
    </lineage>
</organism>
<comment type="caution">
    <text evidence="1">The sequence shown here is derived from an EMBL/GenBank/DDBJ whole genome shotgun (WGS) entry which is preliminary data.</text>
</comment>